<dbReference type="PANTHER" id="PTHR33202:SF22">
    <property type="entry name" value="HYDROGEN PEROXIDE SENSITIVE REPRESSOR"/>
    <property type="match status" value="1"/>
</dbReference>
<gene>
    <name evidence="7" type="ORF">MTP08_10420</name>
</gene>
<evidence type="ECO:0000256" key="5">
    <source>
        <dbReference type="ARBA" id="ARBA00023125"/>
    </source>
</evidence>
<evidence type="ECO:0000256" key="2">
    <source>
        <dbReference type="ARBA" id="ARBA00022491"/>
    </source>
</evidence>
<protein>
    <submittedName>
        <fullName evidence="7">Transcriptional repressor</fullName>
    </submittedName>
</protein>
<sequence>MKQIRNTKSKTEILTLINSSEVALSHAEIHTALNGLCDRVTIYRVLDRLSEEGAVHKIVNVDGVVKYAMCHNCETKHNHDHLHFSCENCKKVVCIENVVPEIQLPANYVIHDYNFVVSGICPDCG</sequence>
<dbReference type="Gene3D" id="3.30.1490.190">
    <property type="match status" value="1"/>
</dbReference>
<evidence type="ECO:0000313" key="8">
    <source>
        <dbReference type="Proteomes" id="UP000831068"/>
    </source>
</evidence>
<name>A0ABY4BLL0_9FLAO</name>
<dbReference type="Pfam" id="PF01475">
    <property type="entry name" value="FUR"/>
    <property type="match status" value="1"/>
</dbReference>
<dbReference type="InterPro" id="IPR002481">
    <property type="entry name" value="FUR"/>
</dbReference>
<evidence type="ECO:0000256" key="1">
    <source>
        <dbReference type="ARBA" id="ARBA00007957"/>
    </source>
</evidence>
<keyword evidence="3" id="KW-0862">Zinc</keyword>
<keyword evidence="6" id="KW-0804">Transcription</keyword>
<proteinExistence type="inferred from homology"/>
<dbReference type="Gene3D" id="1.10.10.10">
    <property type="entry name" value="Winged helix-like DNA-binding domain superfamily/Winged helix DNA-binding domain"/>
    <property type="match status" value="1"/>
</dbReference>
<dbReference type="InterPro" id="IPR036390">
    <property type="entry name" value="WH_DNA-bd_sf"/>
</dbReference>
<evidence type="ECO:0000256" key="6">
    <source>
        <dbReference type="ARBA" id="ARBA00023163"/>
    </source>
</evidence>
<organism evidence="7 8">
    <name type="scientific">Chryseobacterium oryzae</name>
    <dbReference type="NCBI Taxonomy" id="2929799"/>
    <lineage>
        <taxon>Bacteria</taxon>
        <taxon>Pseudomonadati</taxon>
        <taxon>Bacteroidota</taxon>
        <taxon>Flavobacteriia</taxon>
        <taxon>Flavobacteriales</taxon>
        <taxon>Weeksellaceae</taxon>
        <taxon>Chryseobacterium group</taxon>
        <taxon>Chryseobacterium</taxon>
    </lineage>
</organism>
<dbReference type="InterPro" id="IPR043135">
    <property type="entry name" value="Fur_C"/>
</dbReference>
<dbReference type="InterPro" id="IPR036388">
    <property type="entry name" value="WH-like_DNA-bd_sf"/>
</dbReference>
<evidence type="ECO:0000256" key="3">
    <source>
        <dbReference type="ARBA" id="ARBA00022833"/>
    </source>
</evidence>
<dbReference type="SUPFAM" id="SSF46785">
    <property type="entry name" value="Winged helix' DNA-binding domain"/>
    <property type="match status" value="1"/>
</dbReference>
<dbReference type="RefSeq" id="WP_159745853.1">
    <property type="nucleotide sequence ID" value="NZ_CP094529.1"/>
</dbReference>
<dbReference type="EMBL" id="CP094529">
    <property type="protein sequence ID" value="UOE37480.1"/>
    <property type="molecule type" value="Genomic_DNA"/>
</dbReference>
<dbReference type="Proteomes" id="UP000831068">
    <property type="component" value="Chromosome"/>
</dbReference>
<reference evidence="7 8" key="1">
    <citation type="submission" date="2022-03" db="EMBL/GenBank/DDBJ databases">
        <title>Chryseobacterium sp. isolated from the Andong Sikhe.</title>
        <authorList>
            <person name="Won M."/>
            <person name="Kim S.-J."/>
            <person name="Kwon S.-W."/>
        </authorList>
    </citation>
    <scope>NUCLEOTIDE SEQUENCE [LARGE SCALE GENOMIC DNA]</scope>
    <source>
        <strain evidence="7 8">ADR-1</strain>
    </source>
</reference>
<keyword evidence="5" id="KW-0238">DNA-binding</keyword>
<keyword evidence="4" id="KW-0805">Transcription regulation</keyword>
<comment type="similarity">
    <text evidence="1">Belongs to the Fur family.</text>
</comment>
<keyword evidence="2" id="KW-0678">Repressor</keyword>
<evidence type="ECO:0000313" key="7">
    <source>
        <dbReference type="EMBL" id="UOE37480.1"/>
    </source>
</evidence>
<keyword evidence="8" id="KW-1185">Reference proteome</keyword>
<dbReference type="PANTHER" id="PTHR33202">
    <property type="entry name" value="ZINC UPTAKE REGULATION PROTEIN"/>
    <property type="match status" value="1"/>
</dbReference>
<evidence type="ECO:0000256" key="4">
    <source>
        <dbReference type="ARBA" id="ARBA00023015"/>
    </source>
</evidence>
<accession>A0ABY4BLL0</accession>